<comment type="cofactor">
    <cofactor evidence="1">
        <name>Mg(2+)</name>
        <dbReference type="ChEBI" id="CHEBI:18420"/>
    </cofactor>
</comment>
<evidence type="ECO:0000256" key="5">
    <source>
        <dbReference type="ARBA" id="ARBA00022694"/>
    </source>
</evidence>
<dbReference type="EMBL" id="UOEO01000237">
    <property type="protein sequence ID" value="VAW23472.1"/>
    <property type="molecule type" value="Genomic_DNA"/>
</dbReference>
<dbReference type="Gene3D" id="3.40.50.300">
    <property type="entry name" value="P-loop containing nucleotide triphosphate hydrolases"/>
    <property type="match status" value="1"/>
</dbReference>
<dbReference type="EC" id="2.5.1.75" evidence="3"/>
<dbReference type="Gene3D" id="1.10.20.140">
    <property type="match status" value="1"/>
</dbReference>
<evidence type="ECO:0000313" key="10">
    <source>
        <dbReference type="EMBL" id="VAW23472.1"/>
    </source>
</evidence>
<evidence type="ECO:0000256" key="4">
    <source>
        <dbReference type="ARBA" id="ARBA00022679"/>
    </source>
</evidence>
<evidence type="ECO:0000256" key="9">
    <source>
        <dbReference type="ARBA" id="ARBA00049563"/>
    </source>
</evidence>
<gene>
    <name evidence="10" type="ORF">MNBD_ALPHA12-564</name>
</gene>
<evidence type="ECO:0000256" key="2">
    <source>
        <dbReference type="ARBA" id="ARBA00005842"/>
    </source>
</evidence>
<sequence>MLRRAILIAGPTASGKSSLALRLAERDGGVIINTDSMQVYRVLQKLSARPGEGEMARAQHYLYGFVDPNVRFSAGAWLRAATDLVNSGQVANKTLIFTGGTGLYFQGLTDGFTAVPDVPEEIVKQVSEQVLGLSRHERAALLFERDRETAQQLKEPDQQRVIRALSVLLATGRSLSSWQKEKKSGVLAGFELKKLVLSPDRAELDQRIKRRFSLMLEEGAIDEVSALMAQNIGPDLPVMKAIGVRQIADWQAGIISREEVLTSSVTATRQYAKRQRTWFRKKMKNWEWIA</sequence>
<dbReference type="PANTHER" id="PTHR11088:SF60">
    <property type="entry name" value="TRNA DIMETHYLALLYLTRANSFERASE"/>
    <property type="match status" value="1"/>
</dbReference>
<evidence type="ECO:0000256" key="6">
    <source>
        <dbReference type="ARBA" id="ARBA00022741"/>
    </source>
</evidence>
<dbReference type="GO" id="GO:0052381">
    <property type="term" value="F:tRNA dimethylallyltransferase activity"/>
    <property type="evidence" value="ECO:0007669"/>
    <property type="project" value="UniProtKB-EC"/>
</dbReference>
<comment type="catalytic activity">
    <reaction evidence="9">
        <text>adenosine(37) in tRNA + dimethylallyl diphosphate = N(6)-dimethylallyladenosine(37) in tRNA + diphosphate</text>
        <dbReference type="Rhea" id="RHEA:26482"/>
        <dbReference type="Rhea" id="RHEA-COMP:10162"/>
        <dbReference type="Rhea" id="RHEA-COMP:10375"/>
        <dbReference type="ChEBI" id="CHEBI:33019"/>
        <dbReference type="ChEBI" id="CHEBI:57623"/>
        <dbReference type="ChEBI" id="CHEBI:74411"/>
        <dbReference type="ChEBI" id="CHEBI:74415"/>
        <dbReference type="EC" id="2.5.1.75"/>
    </reaction>
</comment>
<dbReference type="InterPro" id="IPR027417">
    <property type="entry name" value="P-loop_NTPase"/>
</dbReference>
<keyword evidence="4 10" id="KW-0808">Transferase</keyword>
<evidence type="ECO:0000256" key="3">
    <source>
        <dbReference type="ARBA" id="ARBA00012665"/>
    </source>
</evidence>
<dbReference type="NCBIfam" id="TIGR00174">
    <property type="entry name" value="miaA"/>
    <property type="match status" value="1"/>
</dbReference>
<dbReference type="GO" id="GO:0006400">
    <property type="term" value="P:tRNA modification"/>
    <property type="evidence" value="ECO:0007669"/>
    <property type="project" value="TreeGrafter"/>
</dbReference>
<keyword evidence="6" id="KW-0547">Nucleotide-binding</keyword>
<organism evidence="10">
    <name type="scientific">hydrothermal vent metagenome</name>
    <dbReference type="NCBI Taxonomy" id="652676"/>
    <lineage>
        <taxon>unclassified sequences</taxon>
        <taxon>metagenomes</taxon>
        <taxon>ecological metagenomes</taxon>
    </lineage>
</organism>
<comment type="similarity">
    <text evidence="2">Belongs to the IPP transferase family.</text>
</comment>
<protein>
    <recommendedName>
        <fullName evidence="3">tRNA dimethylallyltransferase</fullName>
        <ecNumber evidence="3">2.5.1.75</ecNumber>
    </recommendedName>
</protein>
<keyword evidence="5" id="KW-0819">tRNA processing</keyword>
<dbReference type="InterPro" id="IPR039657">
    <property type="entry name" value="Dimethylallyltransferase"/>
</dbReference>
<keyword evidence="8" id="KW-0460">Magnesium</keyword>
<dbReference type="SUPFAM" id="SSF52540">
    <property type="entry name" value="P-loop containing nucleoside triphosphate hydrolases"/>
    <property type="match status" value="2"/>
</dbReference>
<proteinExistence type="inferred from homology"/>
<dbReference type="Pfam" id="PF01715">
    <property type="entry name" value="IPPT"/>
    <property type="match status" value="1"/>
</dbReference>
<dbReference type="InterPro" id="IPR018022">
    <property type="entry name" value="IPT"/>
</dbReference>
<dbReference type="HAMAP" id="MF_00185">
    <property type="entry name" value="IPP_trans"/>
    <property type="match status" value="1"/>
</dbReference>
<reference evidence="10" key="1">
    <citation type="submission" date="2018-06" db="EMBL/GenBank/DDBJ databases">
        <authorList>
            <person name="Zhirakovskaya E."/>
        </authorList>
    </citation>
    <scope>NUCLEOTIDE SEQUENCE</scope>
</reference>
<dbReference type="GO" id="GO:0005524">
    <property type="term" value="F:ATP binding"/>
    <property type="evidence" value="ECO:0007669"/>
    <property type="project" value="UniProtKB-KW"/>
</dbReference>
<dbReference type="PANTHER" id="PTHR11088">
    <property type="entry name" value="TRNA DIMETHYLALLYLTRANSFERASE"/>
    <property type="match status" value="1"/>
</dbReference>
<dbReference type="AlphaFoldDB" id="A0A3B0UAF7"/>
<evidence type="ECO:0000256" key="1">
    <source>
        <dbReference type="ARBA" id="ARBA00001946"/>
    </source>
</evidence>
<evidence type="ECO:0000256" key="7">
    <source>
        <dbReference type="ARBA" id="ARBA00022840"/>
    </source>
</evidence>
<evidence type="ECO:0000256" key="8">
    <source>
        <dbReference type="ARBA" id="ARBA00022842"/>
    </source>
</evidence>
<accession>A0A3B0UAF7</accession>
<name>A0A3B0UAF7_9ZZZZ</name>
<keyword evidence="7" id="KW-0067">ATP-binding</keyword>